<dbReference type="Pfam" id="PF13839">
    <property type="entry name" value="PC-Esterase"/>
    <property type="match status" value="1"/>
</dbReference>
<reference evidence="3" key="1">
    <citation type="submission" date="2023-05" db="EMBL/GenBank/DDBJ databases">
        <title>Nepenthes gracilis genome sequencing.</title>
        <authorList>
            <person name="Fukushima K."/>
        </authorList>
    </citation>
    <scope>NUCLEOTIDE SEQUENCE</scope>
    <source>
        <strain evidence="3">SING2019-196</strain>
    </source>
</reference>
<evidence type="ECO:0000313" key="3">
    <source>
        <dbReference type="EMBL" id="GMH26538.1"/>
    </source>
</evidence>
<dbReference type="PANTHER" id="PTHR32285:SF11">
    <property type="entry name" value="PROTEIN TRICHOME BIREFRINGENCE-LIKE 34"/>
    <property type="match status" value="1"/>
</dbReference>
<dbReference type="GO" id="GO:0016413">
    <property type="term" value="F:O-acetyltransferase activity"/>
    <property type="evidence" value="ECO:0007669"/>
    <property type="project" value="InterPro"/>
</dbReference>
<gene>
    <name evidence="3" type="ORF">Nepgr_028381</name>
</gene>
<comment type="caution">
    <text evidence="3">The sequence shown here is derived from an EMBL/GenBank/DDBJ whole genome shotgun (WGS) entry which is preliminary data.</text>
</comment>
<evidence type="ECO:0000313" key="4">
    <source>
        <dbReference type="Proteomes" id="UP001279734"/>
    </source>
</evidence>
<feature type="domain" description="Trichome birefringence-like C-terminal" evidence="2">
    <location>
        <begin position="2"/>
        <end position="231"/>
    </location>
</feature>
<name>A0AAD3TAK1_NEPGR</name>
<dbReference type="InterPro" id="IPR029962">
    <property type="entry name" value="TBL"/>
</dbReference>
<protein>
    <recommendedName>
        <fullName evidence="2">Trichome birefringence-like C-terminal domain-containing protein</fullName>
    </recommendedName>
</protein>
<dbReference type="AlphaFoldDB" id="A0AAD3TAK1"/>
<sequence>MKEYNASIEFHWAPLLVESNSDDPVKHRQPDRIIRVGSIEKHARHWTNADVLVFNSYIWWLNPTIKILRGSFGSPDSIYEEIEMLQSYEMALKTWSDWLQIHVNNSNTHLFWVSMSPFHSRSEDWGGTPGSNCYNETEPIFKYGYRGSGSDLNMMRVVEKTIDILKTKGLEVKLLNITQLSEYRKDAHSSIYRKRWVPLTEEQLSMPTSYADCFHWCLPGVPDTWNQLLYASIFNI</sequence>
<dbReference type="InterPro" id="IPR026057">
    <property type="entry name" value="TBL_C"/>
</dbReference>
<dbReference type="GO" id="GO:0005794">
    <property type="term" value="C:Golgi apparatus"/>
    <property type="evidence" value="ECO:0007669"/>
    <property type="project" value="TreeGrafter"/>
</dbReference>
<keyword evidence="4" id="KW-1185">Reference proteome</keyword>
<evidence type="ECO:0000256" key="1">
    <source>
        <dbReference type="ARBA" id="ARBA00007727"/>
    </source>
</evidence>
<accession>A0AAD3TAK1</accession>
<comment type="similarity">
    <text evidence="1">Belongs to the PC-esterase family. TBL subfamily.</text>
</comment>
<organism evidence="3 4">
    <name type="scientific">Nepenthes gracilis</name>
    <name type="common">Slender pitcher plant</name>
    <dbReference type="NCBI Taxonomy" id="150966"/>
    <lineage>
        <taxon>Eukaryota</taxon>
        <taxon>Viridiplantae</taxon>
        <taxon>Streptophyta</taxon>
        <taxon>Embryophyta</taxon>
        <taxon>Tracheophyta</taxon>
        <taxon>Spermatophyta</taxon>
        <taxon>Magnoliopsida</taxon>
        <taxon>eudicotyledons</taxon>
        <taxon>Gunneridae</taxon>
        <taxon>Pentapetalae</taxon>
        <taxon>Caryophyllales</taxon>
        <taxon>Nepenthaceae</taxon>
        <taxon>Nepenthes</taxon>
    </lineage>
</organism>
<dbReference type="EMBL" id="BSYO01000031">
    <property type="protein sequence ID" value="GMH26538.1"/>
    <property type="molecule type" value="Genomic_DNA"/>
</dbReference>
<proteinExistence type="inferred from homology"/>
<dbReference type="Proteomes" id="UP001279734">
    <property type="component" value="Unassembled WGS sequence"/>
</dbReference>
<evidence type="ECO:0000259" key="2">
    <source>
        <dbReference type="Pfam" id="PF13839"/>
    </source>
</evidence>
<dbReference type="PANTHER" id="PTHR32285">
    <property type="entry name" value="PROTEIN TRICHOME BIREFRINGENCE-LIKE 9-RELATED"/>
    <property type="match status" value="1"/>
</dbReference>